<dbReference type="OrthoDB" id="6287725at2759"/>
<protein>
    <submittedName>
        <fullName evidence="1">Uncharacterized protein</fullName>
    </submittedName>
</protein>
<reference evidence="1 2" key="1">
    <citation type="submission" date="2016-07" db="EMBL/GenBank/DDBJ databases">
        <title>Pervasive Adenine N6-methylation of Active Genes in Fungi.</title>
        <authorList>
            <consortium name="DOE Joint Genome Institute"/>
            <person name="Mondo S.J."/>
            <person name="Dannebaum R.O."/>
            <person name="Kuo R.C."/>
            <person name="Labutti K."/>
            <person name="Haridas S."/>
            <person name="Kuo A."/>
            <person name="Salamov A."/>
            <person name="Ahrendt S.R."/>
            <person name="Lipzen A."/>
            <person name="Sullivan W."/>
            <person name="Andreopoulos W.B."/>
            <person name="Clum A."/>
            <person name="Lindquist E."/>
            <person name="Daum C."/>
            <person name="Ramamoorthy G.K."/>
            <person name="Gryganskyi A."/>
            <person name="Culley D."/>
            <person name="Magnuson J.K."/>
            <person name="James T.Y."/>
            <person name="O'Malley M.A."/>
            <person name="Stajich J.E."/>
            <person name="Spatafora J.W."/>
            <person name="Visel A."/>
            <person name="Grigoriev I.V."/>
        </authorList>
    </citation>
    <scope>NUCLEOTIDE SEQUENCE [LARGE SCALE GENOMIC DNA]</scope>
    <source>
        <strain evidence="1 2">62-1032</strain>
    </source>
</reference>
<name>A0A1Y2DJR5_9BASI</name>
<accession>A0A1Y2DJR5</accession>
<evidence type="ECO:0000313" key="1">
    <source>
        <dbReference type="EMBL" id="ORY59015.1"/>
    </source>
</evidence>
<dbReference type="EMBL" id="MCGR01000077">
    <property type="protein sequence ID" value="ORY59015.1"/>
    <property type="molecule type" value="Genomic_DNA"/>
</dbReference>
<keyword evidence="2" id="KW-1185">Reference proteome</keyword>
<gene>
    <name evidence="1" type="ORF">BCR35DRAFT_335113</name>
</gene>
<dbReference type="AlphaFoldDB" id="A0A1Y2DJR5"/>
<organism evidence="1 2">
    <name type="scientific">Leucosporidium creatinivorum</name>
    <dbReference type="NCBI Taxonomy" id="106004"/>
    <lineage>
        <taxon>Eukaryota</taxon>
        <taxon>Fungi</taxon>
        <taxon>Dikarya</taxon>
        <taxon>Basidiomycota</taxon>
        <taxon>Pucciniomycotina</taxon>
        <taxon>Microbotryomycetes</taxon>
        <taxon>Leucosporidiales</taxon>
        <taxon>Leucosporidium</taxon>
    </lineage>
</organism>
<sequence>MRAPIIASGQRPQIREWSRQILERDEAKRQTCRVAYVQDNIACRPNDEVVLRKTFGHQKDLIPHSPKMPFLRIMFDQTVSREMHSYVTEAVRIMLRYGNSHTSFIPLLWAGLRDWETSSAWTRGKVLLVARNYREAVERGKQQHAHQKTNELLASMGLEPSHSLAHLPSLSARQARRNGISERELRARWA</sequence>
<evidence type="ECO:0000313" key="2">
    <source>
        <dbReference type="Proteomes" id="UP000193467"/>
    </source>
</evidence>
<proteinExistence type="predicted"/>
<dbReference type="InParanoid" id="A0A1Y2DJR5"/>
<dbReference type="Proteomes" id="UP000193467">
    <property type="component" value="Unassembled WGS sequence"/>
</dbReference>
<comment type="caution">
    <text evidence="1">The sequence shown here is derived from an EMBL/GenBank/DDBJ whole genome shotgun (WGS) entry which is preliminary data.</text>
</comment>